<dbReference type="AlphaFoldDB" id="A0AAQ4E0Y8"/>
<keyword evidence="1" id="KW-0732">Signal</keyword>
<sequence>MFWSMPQLHALVAILVHIFCELNKAAAHNKCSGSSTDIVKACNAAKESWLYGVNYDWTHWEDRCQFFRTNNLTSQRVNYTKFVIKAETTLNTSLYGRFYRCDGLRNSHDDRAEVYNAVTVSTEP</sequence>
<comment type="caution">
    <text evidence="2">The sequence shown here is derived from an EMBL/GenBank/DDBJ whole genome shotgun (WGS) entry which is preliminary data.</text>
</comment>
<evidence type="ECO:0000313" key="2">
    <source>
        <dbReference type="EMBL" id="KAK8768378.1"/>
    </source>
</evidence>
<evidence type="ECO:0000256" key="1">
    <source>
        <dbReference type="SAM" id="SignalP"/>
    </source>
</evidence>
<dbReference type="EMBL" id="JARKHS020024057">
    <property type="protein sequence ID" value="KAK8768378.1"/>
    <property type="molecule type" value="Genomic_DNA"/>
</dbReference>
<gene>
    <name evidence="2" type="ORF">V5799_015157</name>
</gene>
<feature type="signal peptide" evidence="1">
    <location>
        <begin position="1"/>
        <end position="27"/>
    </location>
</feature>
<protein>
    <recommendedName>
        <fullName evidence="4">Secreted protein</fullName>
    </recommendedName>
</protein>
<evidence type="ECO:0000313" key="3">
    <source>
        <dbReference type="Proteomes" id="UP001321473"/>
    </source>
</evidence>
<evidence type="ECO:0008006" key="4">
    <source>
        <dbReference type="Google" id="ProtNLM"/>
    </source>
</evidence>
<feature type="non-terminal residue" evidence="2">
    <location>
        <position position="124"/>
    </location>
</feature>
<reference evidence="2 3" key="1">
    <citation type="journal article" date="2023" name="Arcadia Sci">
        <title>De novo assembly of a long-read Amblyomma americanum tick genome.</title>
        <authorList>
            <person name="Chou S."/>
            <person name="Poskanzer K.E."/>
            <person name="Rollins M."/>
            <person name="Thuy-Boun P.S."/>
        </authorList>
    </citation>
    <scope>NUCLEOTIDE SEQUENCE [LARGE SCALE GENOMIC DNA]</scope>
    <source>
        <strain evidence="2">F_SG_1</strain>
        <tissue evidence="2">Salivary glands</tissue>
    </source>
</reference>
<name>A0AAQ4E0Y8_AMBAM</name>
<organism evidence="2 3">
    <name type="scientific">Amblyomma americanum</name>
    <name type="common">Lone star tick</name>
    <dbReference type="NCBI Taxonomy" id="6943"/>
    <lineage>
        <taxon>Eukaryota</taxon>
        <taxon>Metazoa</taxon>
        <taxon>Ecdysozoa</taxon>
        <taxon>Arthropoda</taxon>
        <taxon>Chelicerata</taxon>
        <taxon>Arachnida</taxon>
        <taxon>Acari</taxon>
        <taxon>Parasitiformes</taxon>
        <taxon>Ixodida</taxon>
        <taxon>Ixodoidea</taxon>
        <taxon>Ixodidae</taxon>
        <taxon>Amblyomminae</taxon>
        <taxon>Amblyomma</taxon>
    </lineage>
</organism>
<proteinExistence type="predicted"/>
<feature type="chain" id="PRO_5043048831" description="Secreted protein" evidence="1">
    <location>
        <begin position="28"/>
        <end position="124"/>
    </location>
</feature>
<keyword evidence="3" id="KW-1185">Reference proteome</keyword>
<accession>A0AAQ4E0Y8</accession>
<dbReference type="Proteomes" id="UP001321473">
    <property type="component" value="Unassembled WGS sequence"/>
</dbReference>